<sequence>MGLEPPPPLAPRAWRNSGGLCGLRLLLPLGVFAFLLYLSSRWLPVVPLSDRPRAILALQGSPSSKIHCLDPEILLGRLVKEFTASVATPRDLKLDHYLAGWRELIRFLSPLGTVFSFVTQEATSKLSILDAHSTGPHAAHYASLSTMASWELSRGLVDLPGGPAPDPSLPPSGLRTLLRLHRALHWVQLFLAKLVGPRGAGDTGVLCAEAYGEALAPYHSWLIRQAAGLAFLAMPPRGRLLNLACPGGREAEALRGFRWAAETLQRVYNVTQNEYAARGLLELP</sequence>
<dbReference type="InterPro" id="IPR036497">
    <property type="entry name" value="GLTP_sf"/>
</dbReference>
<dbReference type="CTD" id="388323"/>
<reference evidence="3" key="3">
    <citation type="submission" date="2025-09" db="UniProtKB">
        <authorList>
            <consortium name="Ensembl"/>
        </authorList>
    </citation>
    <scope>IDENTIFICATION</scope>
    <source>
        <strain evidence="3">Glennie</strain>
    </source>
</reference>
<dbReference type="GO" id="GO:1902387">
    <property type="term" value="F:ceramide 1-phosphate binding"/>
    <property type="evidence" value="ECO:0000318"/>
    <property type="project" value="GO_Central"/>
</dbReference>
<dbReference type="RefSeq" id="XP_028911210.1">
    <property type="nucleotide sequence ID" value="XM_029055377.1"/>
</dbReference>
<dbReference type="KEGG" id="oaa:114808026"/>
<name>A0A6I8P291_ORNAN</name>
<dbReference type="FunFam" id="1.10.3520.10:FF:000002">
    <property type="entry name" value="Ceramide-1-phosphate transfer protein"/>
    <property type="match status" value="1"/>
</dbReference>
<reference evidence="3" key="2">
    <citation type="submission" date="2025-08" db="UniProtKB">
        <authorList>
            <consortium name="Ensembl"/>
        </authorList>
    </citation>
    <scope>IDENTIFICATION</scope>
    <source>
        <strain evidence="3">Glennie</strain>
    </source>
</reference>
<dbReference type="GO" id="GO:0035627">
    <property type="term" value="P:ceramide transport"/>
    <property type="evidence" value="ECO:0000318"/>
    <property type="project" value="GO_Central"/>
</dbReference>
<dbReference type="GO" id="GO:0005829">
    <property type="term" value="C:cytosol"/>
    <property type="evidence" value="ECO:0000318"/>
    <property type="project" value="GO_Central"/>
</dbReference>
<evidence type="ECO:0000313" key="3">
    <source>
        <dbReference type="Ensembl" id="ENSOANP00000046614.1"/>
    </source>
</evidence>
<dbReference type="PANTHER" id="PTHR10219:SF19">
    <property type="entry name" value="GLYCOLIPID TRANSFER PROTEIN DOMAIN-CONTAINING PROTEIN 2"/>
    <property type="match status" value="1"/>
</dbReference>
<keyword evidence="4" id="KW-1185">Reference proteome</keyword>
<feature type="domain" description="Glycolipid transfer protein" evidence="2">
    <location>
        <begin position="93"/>
        <end position="244"/>
    </location>
</feature>
<dbReference type="Pfam" id="PF08718">
    <property type="entry name" value="GLTP"/>
    <property type="match status" value="1"/>
</dbReference>
<dbReference type="InterPro" id="IPR014830">
    <property type="entry name" value="Glycolipid_transfer_prot_dom"/>
</dbReference>
<dbReference type="Gene3D" id="1.10.3520.10">
    <property type="entry name" value="Glycolipid transfer protein"/>
    <property type="match status" value="1"/>
</dbReference>
<dbReference type="GO" id="GO:1902388">
    <property type="term" value="F:ceramide 1-phosphate transfer activity"/>
    <property type="evidence" value="ECO:0000318"/>
    <property type="project" value="GO_Central"/>
</dbReference>
<accession>A0A6I8P291</accession>
<dbReference type="AlphaFoldDB" id="A0A6I8P291"/>
<proteinExistence type="inferred from homology"/>
<gene>
    <name evidence="3" type="primary">GLTPD2</name>
</gene>
<dbReference type="GO" id="GO:0032691">
    <property type="term" value="P:negative regulation of interleukin-1 beta production"/>
    <property type="evidence" value="ECO:0007669"/>
    <property type="project" value="UniProtKB-ARBA"/>
</dbReference>
<dbReference type="GeneID" id="114808026"/>
<dbReference type="Proteomes" id="UP000002279">
    <property type="component" value="Chromosome X5"/>
</dbReference>
<dbReference type="FunCoup" id="A0A6I8P291">
    <property type="interactions" value="177"/>
</dbReference>
<dbReference type="GO" id="GO:0120009">
    <property type="term" value="P:intermembrane lipid transfer"/>
    <property type="evidence" value="ECO:0000318"/>
    <property type="project" value="GO_Central"/>
</dbReference>
<evidence type="ECO:0000256" key="1">
    <source>
        <dbReference type="ARBA" id="ARBA00007148"/>
    </source>
</evidence>
<dbReference type="Bgee" id="ENSOANG00000036139">
    <property type="expression patterns" value="Expressed in liver and 2 other cell types or tissues"/>
</dbReference>
<dbReference type="SUPFAM" id="SSF110004">
    <property type="entry name" value="Glycolipid transfer protein, GLTP"/>
    <property type="match status" value="1"/>
</dbReference>
<reference evidence="3 4" key="1">
    <citation type="journal article" date="2008" name="Nature">
        <title>Genome analysis of the platypus reveals unique signatures of evolution.</title>
        <authorList>
            <person name="Warren W.C."/>
            <person name="Hillier L.W."/>
            <person name="Marshall Graves J.A."/>
            <person name="Birney E."/>
            <person name="Ponting C.P."/>
            <person name="Grutzner F."/>
            <person name="Belov K."/>
            <person name="Miller W."/>
            <person name="Clarke L."/>
            <person name="Chinwalla A.T."/>
            <person name="Yang S.P."/>
            <person name="Heger A."/>
            <person name="Locke D.P."/>
            <person name="Miethke P."/>
            <person name="Waters P.D."/>
            <person name="Veyrunes F."/>
            <person name="Fulton L."/>
            <person name="Fulton B."/>
            <person name="Graves T."/>
            <person name="Wallis J."/>
            <person name="Puente X.S."/>
            <person name="Lopez-Otin C."/>
            <person name="Ordonez G.R."/>
            <person name="Eichler E.E."/>
            <person name="Chen L."/>
            <person name="Cheng Z."/>
            <person name="Deakin J.E."/>
            <person name="Alsop A."/>
            <person name="Thompson K."/>
            <person name="Kirby P."/>
            <person name="Papenfuss A.T."/>
            <person name="Wakefield M.J."/>
            <person name="Olender T."/>
            <person name="Lancet D."/>
            <person name="Huttley G.A."/>
            <person name="Smit A.F."/>
            <person name="Pask A."/>
            <person name="Temple-Smith P."/>
            <person name="Batzer M.A."/>
            <person name="Walker J.A."/>
            <person name="Konkel M.K."/>
            <person name="Harris R.S."/>
            <person name="Whittington C.M."/>
            <person name="Wong E.S."/>
            <person name="Gemmell N.J."/>
            <person name="Buschiazzo E."/>
            <person name="Vargas Jentzsch I.M."/>
            <person name="Merkel A."/>
            <person name="Schmitz J."/>
            <person name="Zemann A."/>
            <person name="Churakov G."/>
            <person name="Kriegs J.O."/>
            <person name="Brosius J."/>
            <person name="Murchison E.P."/>
            <person name="Sachidanandam R."/>
            <person name="Smith C."/>
            <person name="Hannon G.J."/>
            <person name="Tsend-Ayush E."/>
            <person name="McMillan D."/>
            <person name="Attenborough R."/>
            <person name="Rens W."/>
            <person name="Ferguson-Smith M."/>
            <person name="Lefevre C.M."/>
            <person name="Sharp J.A."/>
            <person name="Nicholas K.R."/>
            <person name="Ray D.A."/>
            <person name="Kube M."/>
            <person name="Reinhardt R."/>
            <person name="Pringle T.H."/>
            <person name="Taylor J."/>
            <person name="Jones R.C."/>
            <person name="Nixon B."/>
            <person name="Dacheux J.L."/>
            <person name="Niwa H."/>
            <person name="Sekita Y."/>
            <person name="Huang X."/>
            <person name="Stark A."/>
            <person name="Kheradpour P."/>
            <person name="Kellis M."/>
            <person name="Flicek P."/>
            <person name="Chen Y."/>
            <person name="Webber C."/>
            <person name="Hardison R."/>
            <person name="Nelson J."/>
            <person name="Hallsworth-Pepin K."/>
            <person name="Delehaunty K."/>
            <person name="Markovic C."/>
            <person name="Minx P."/>
            <person name="Feng Y."/>
            <person name="Kremitzki C."/>
            <person name="Mitreva M."/>
            <person name="Glasscock J."/>
            <person name="Wylie T."/>
            <person name="Wohldmann P."/>
            <person name="Thiru P."/>
            <person name="Nhan M.N."/>
            <person name="Pohl C.S."/>
            <person name="Smith S.M."/>
            <person name="Hou S."/>
            <person name="Nefedov M."/>
            <person name="de Jong P.J."/>
            <person name="Renfree M.B."/>
            <person name="Mardis E.R."/>
            <person name="Wilson R.K."/>
        </authorList>
    </citation>
    <scope>NUCLEOTIDE SEQUENCE [LARGE SCALE GENOMIC DNA]</scope>
    <source>
        <strain evidence="3 4">Glennie</strain>
    </source>
</reference>
<dbReference type="InParanoid" id="A0A6I8P291"/>
<evidence type="ECO:0000259" key="2">
    <source>
        <dbReference type="Pfam" id="PF08718"/>
    </source>
</evidence>
<protein>
    <submittedName>
        <fullName evidence="3">Glycolipid transfer protein domain containing 2</fullName>
    </submittedName>
</protein>
<evidence type="ECO:0000313" key="4">
    <source>
        <dbReference type="Proteomes" id="UP000002279"/>
    </source>
</evidence>
<dbReference type="OrthoDB" id="116883at2759"/>
<dbReference type="GeneTree" id="ENSGT00940000162518"/>
<dbReference type="OMA" id="MLGRMMR"/>
<dbReference type="PANTHER" id="PTHR10219">
    <property type="entry name" value="GLYCOLIPID TRANSFER PROTEIN-RELATED"/>
    <property type="match status" value="1"/>
</dbReference>
<comment type="similarity">
    <text evidence="1">Belongs to the GLTP family.</text>
</comment>
<dbReference type="Ensembl" id="ENSOANT00000073213.1">
    <property type="protein sequence ID" value="ENSOANP00000046614.1"/>
    <property type="gene ID" value="ENSOANG00000036139.1"/>
</dbReference>
<organism evidence="3 4">
    <name type="scientific">Ornithorhynchus anatinus</name>
    <name type="common">Duckbill platypus</name>
    <dbReference type="NCBI Taxonomy" id="9258"/>
    <lineage>
        <taxon>Eukaryota</taxon>
        <taxon>Metazoa</taxon>
        <taxon>Chordata</taxon>
        <taxon>Craniata</taxon>
        <taxon>Vertebrata</taxon>
        <taxon>Euteleostomi</taxon>
        <taxon>Mammalia</taxon>
        <taxon>Monotremata</taxon>
        <taxon>Ornithorhynchidae</taxon>
        <taxon>Ornithorhynchus</taxon>
    </lineage>
</organism>